<sequence length="207" mass="21849">MTITYPLTLPVATKAIASIEIRATNAVAYSRSPFTFSGQTFAYAGQMWQADIKLKPMKRADAEQWIGWLISLRGMLGTFLIGDPTGATARGAATGTPLVNGANQTGGTLVIDGATPNVTDWLKTGDYIQLGSAGTARLHKVLTNANSDASGNVTLDIWPHLRTSPANNATVIVSSAKGLFRLSSNEQAWSVNEAAIYGITFGAMEAV</sequence>
<organism evidence="1">
    <name type="scientific">uncultured Caudovirales phage</name>
    <dbReference type="NCBI Taxonomy" id="2100421"/>
    <lineage>
        <taxon>Viruses</taxon>
        <taxon>Duplodnaviria</taxon>
        <taxon>Heunggongvirae</taxon>
        <taxon>Uroviricota</taxon>
        <taxon>Caudoviricetes</taxon>
        <taxon>Peduoviridae</taxon>
        <taxon>Maltschvirus</taxon>
        <taxon>Maltschvirus maltsch</taxon>
    </lineage>
</organism>
<evidence type="ECO:0000313" key="1">
    <source>
        <dbReference type="EMBL" id="CAB4151534.1"/>
    </source>
</evidence>
<proteinExistence type="predicted"/>
<reference evidence="1" key="1">
    <citation type="submission" date="2020-04" db="EMBL/GenBank/DDBJ databases">
        <authorList>
            <person name="Chiriac C."/>
            <person name="Salcher M."/>
            <person name="Ghai R."/>
            <person name="Kavagutti S V."/>
        </authorList>
    </citation>
    <scope>NUCLEOTIDE SEQUENCE</scope>
</reference>
<name>A0A6J5MX70_9CAUD</name>
<protein>
    <submittedName>
        <fullName evidence="1">Uncharacterized protein</fullName>
    </submittedName>
</protein>
<gene>
    <name evidence="1" type="ORF">UFOVP589_23</name>
</gene>
<dbReference type="EMBL" id="LR796567">
    <property type="protein sequence ID" value="CAB4151534.1"/>
    <property type="molecule type" value="Genomic_DNA"/>
</dbReference>
<accession>A0A6J5MX70</accession>